<reference evidence="1" key="1">
    <citation type="submission" date="2020-05" db="UniProtKB">
        <authorList>
            <consortium name="EnsemblMetazoa"/>
        </authorList>
    </citation>
    <scope>IDENTIFICATION</scope>
    <source>
        <strain evidence="1">TTRI</strain>
    </source>
</reference>
<dbReference type="AlphaFoldDB" id="A0A1A9VFF6"/>
<sequence length="101" mass="11533">MLCNIDDELCTYAQSGKQLQYKQQKQYGIVVNIIFVIDESEDGDLSTQHRRKCGLSHILHSNCVFLPELLMSIPGQIDASTLVLNFLKYLFESFAVFQKSD</sequence>
<evidence type="ECO:0000313" key="1">
    <source>
        <dbReference type="EnsemblMetazoa" id="GAUT035552-PA"/>
    </source>
</evidence>
<dbReference type="EnsemblMetazoa" id="GAUT035552-RA">
    <property type="protein sequence ID" value="GAUT035552-PA"/>
    <property type="gene ID" value="GAUT035552"/>
</dbReference>
<organism evidence="1 2">
    <name type="scientific">Glossina austeni</name>
    <name type="common">Savannah tsetse fly</name>
    <dbReference type="NCBI Taxonomy" id="7395"/>
    <lineage>
        <taxon>Eukaryota</taxon>
        <taxon>Metazoa</taxon>
        <taxon>Ecdysozoa</taxon>
        <taxon>Arthropoda</taxon>
        <taxon>Hexapoda</taxon>
        <taxon>Insecta</taxon>
        <taxon>Pterygota</taxon>
        <taxon>Neoptera</taxon>
        <taxon>Endopterygota</taxon>
        <taxon>Diptera</taxon>
        <taxon>Brachycera</taxon>
        <taxon>Muscomorpha</taxon>
        <taxon>Hippoboscoidea</taxon>
        <taxon>Glossinidae</taxon>
        <taxon>Glossina</taxon>
    </lineage>
</organism>
<accession>A0A1A9VFF6</accession>
<dbReference type="Proteomes" id="UP000078200">
    <property type="component" value="Unassembled WGS sequence"/>
</dbReference>
<protein>
    <submittedName>
        <fullName evidence="1">Uncharacterized protein</fullName>
    </submittedName>
</protein>
<evidence type="ECO:0000313" key="2">
    <source>
        <dbReference type="Proteomes" id="UP000078200"/>
    </source>
</evidence>
<keyword evidence="2" id="KW-1185">Reference proteome</keyword>
<proteinExistence type="predicted"/>
<dbReference type="VEuPathDB" id="VectorBase:GAUT035552"/>
<name>A0A1A9VFF6_GLOAU</name>